<feature type="transmembrane region" description="Helical" evidence="7">
    <location>
        <begin position="318"/>
        <end position="336"/>
    </location>
</feature>
<feature type="transmembrane region" description="Helical" evidence="7">
    <location>
        <begin position="180"/>
        <end position="201"/>
    </location>
</feature>
<keyword evidence="8" id="KW-0732">Signal</keyword>
<dbReference type="RefSeq" id="WP_017010340.1">
    <property type="nucleotide sequence ID" value="NZ_FOWR01000005.1"/>
</dbReference>
<accession>A0A1I5LBX8</accession>
<feature type="signal peptide" evidence="8">
    <location>
        <begin position="1"/>
        <end position="19"/>
    </location>
</feature>
<dbReference type="SMART" id="SM00665">
    <property type="entry name" value="B561"/>
    <property type="match status" value="1"/>
</dbReference>
<evidence type="ECO:0000256" key="2">
    <source>
        <dbReference type="ARBA" id="ARBA00022448"/>
    </source>
</evidence>
<evidence type="ECO:0000256" key="6">
    <source>
        <dbReference type="ARBA" id="ARBA00023136"/>
    </source>
</evidence>
<dbReference type="Proteomes" id="UP000182692">
    <property type="component" value="Unassembled WGS sequence"/>
</dbReference>
<dbReference type="PROSITE" id="PS50836">
    <property type="entry name" value="DOMON"/>
    <property type="match status" value="1"/>
</dbReference>
<dbReference type="SMART" id="SM00664">
    <property type="entry name" value="DoH"/>
    <property type="match status" value="1"/>
</dbReference>
<name>A0A1I5LBX8_9GAMM</name>
<proteinExistence type="predicted"/>
<dbReference type="CDD" id="cd08760">
    <property type="entry name" value="Cyt_b561_FRRS1_like"/>
    <property type="match status" value="1"/>
</dbReference>
<evidence type="ECO:0000256" key="1">
    <source>
        <dbReference type="ARBA" id="ARBA00004370"/>
    </source>
</evidence>
<dbReference type="OrthoDB" id="8687683at2"/>
<reference evidence="11 12" key="1">
    <citation type="submission" date="2016-10" db="EMBL/GenBank/DDBJ databases">
        <authorList>
            <person name="de Groot N.N."/>
        </authorList>
    </citation>
    <scope>NUCLEOTIDE SEQUENCE [LARGE SCALE GENOMIC DNA]</scope>
    <source>
        <strain evidence="11 12">DSM 15893</strain>
    </source>
</reference>
<dbReference type="EMBL" id="FOWR01000005">
    <property type="protein sequence ID" value="SFO94747.1"/>
    <property type="molecule type" value="Genomic_DNA"/>
</dbReference>
<dbReference type="InterPro" id="IPR045266">
    <property type="entry name" value="DOH_DOMON"/>
</dbReference>
<feature type="domain" description="DOMON" evidence="9">
    <location>
        <begin position="35"/>
        <end position="148"/>
    </location>
</feature>
<evidence type="ECO:0000256" key="7">
    <source>
        <dbReference type="SAM" id="Phobius"/>
    </source>
</evidence>
<feature type="chain" id="PRO_5010311590" evidence="8">
    <location>
        <begin position="20"/>
        <end position="397"/>
    </location>
</feature>
<protein>
    <submittedName>
        <fullName evidence="11">DOMON domain-containing protein</fullName>
    </submittedName>
</protein>
<dbReference type="SUPFAM" id="SSF49344">
    <property type="entry name" value="CBD9-like"/>
    <property type="match status" value="1"/>
</dbReference>
<evidence type="ECO:0000259" key="9">
    <source>
        <dbReference type="PROSITE" id="PS50836"/>
    </source>
</evidence>
<dbReference type="PROSITE" id="PS50939">
    <property type="entry name" value="CYTOCHROME_B561"/>
    <property type="match status" value="1"/>
</dbReference>
<feature type="transmembrane region" description="Helical" evidence="7">
    <location>
        <begin position="342"/>
        <end position="361"/>
    </location>
</feature>
<dbReference type="GO" id="GO:0016020">
    <property type="term" value="C:membrane"/>
    <property type="evidence" value="ECO:0007669"/>
    <property type="project" value="UniProtKB-SubCell"/>
</dbReference>
<dbReference type="GeneID" id="35872420"/>
<feature type="transmembrane region" description="Helical" evidence="7">
    <location>
        <begin position="221"/>
        <end position="244"/>
    </location>
</feature>
<dbReference type="PANTHER" id="PTHR47281">
    <property type="entry name" value="OS09G0557700 PROTEIN"/>
    <property type="match status" value="1"/>
</dbReference>
<dbReference type="PANTHER" id="PTHR47281:SF1">
    <property type="entry name" value="OS09G0557700 PROTEIN"/>
    <property type="match status" value="1"/>
</dbReference>
<evidence type="ECO:0000313" key="12">
    <source>
        <dbReference type="Proteomes" id="UP000182692"/>
    </source>
</evidence>
<keyword evidence="6 7" id="KW-0472">Membrane</keyword>
<evidence type="ECO:0000256" key="4">
    <source>
        <dbReference type="ARBA" id="ARBA00022982"/>
    </source>
</evidence>
<organism evidence="11 12">
    <name type="scientific">Enterovibrio norvegicus DSM 15893</name>
    <dbReference type="NCBI Taxonomy" id="1121869"/>
    <lineage>
        <taxon>Bacteria</taxon>
        <taxon>Pseudomonadati</taxon>
        <taxon>Pseudomonadota</taxon>
        <taxon>Gammaproteobacteria</taxon>
        <taxon>Vibrionales</taxon>
        <taxon>Vibrionaceae</taxon>
        <taxon>Enterovibrio</taxon>
    </lineage>
</organism>
<keyword evidence="5 7" id="KW-1133">Transmembrane helix</keyword>
<evidence type="ECO:0000259" key="10">
    <source>
        <dbReference type="PROSITE" id="PS50939"/>
    </source>
</evidence>
<comment type="subcellular location">
    <subcellularLocation>
        <location evidence="1">Membrane</location>
    </subcellularLocation>
</comment>
<feature type="transmembrane region" description="Helical" evidence="7">
    <location>
        <begin position="256"/>
        <end position="277"/>
    </location>
</feature>
<evidence type="ECO:0000256" key="8">
    <source>
        <dbReference type="SAM" id="SignalP"/>
    </source>
</evidence>
<keyword evidence="2" id="KW-0813">Transport</keyword>
<dbReference type="InterPro" id="IPR006593">
    <property type="entry name" value="Cyt_b561/ferric_Rdtase_TM"/>
</dbReference>
<keyword evidence="4" id="KW-0249">Electron transport</keyword>
<evidence type="ECO:0000256" key="5">
    <source>
        <dbReference type="ARBA" id="ARBA00022989"/>
    </source>
</evidence>
<dbReference type="InterPro" id="IPR045879">
    <property type="entry name" value="B561A"/>
</dbReference>
<feature type="domain" description="Cytochrome b561" evidence="10">
    <location>
        <begin position="147"/>
        <end position="368"/>
    </location>
</feature>
<dbReference type="InterPro" id="IPR005018">
    <property type="entry name" value="DOMON_domain"/>
</dbReference>
<dbReference type="STRING" id="1121869.SAMN03084138_00918"/>
<dbReference type="AlphaFoldDB" id="A0A1I5LBX8"/>
<evidence type="ECO:0000313" key="11">
    <source>
        <dbReference type="EMBL" id="SFO94747.1"/>
    </source>
</evidence>
<gene>
    <name evidence="11" type="ORF">SAMN03084138_00918</name>
</gene>
<dbReference type="Pfam" id="PF03351">
    <property type="entry name" value="DOMON"/>
    <property type="match status" value="1"/>
</dbReference>
<dbReference type="Gene3D" id="1.20.120.1770">
    <property type="match status" value="1"/>
</dbReference>
<sequence>MPAVWLLLLLLAIPHSVSADEYCKDYQHQQTLIDSDLRLCWSLSNNDTLRVKAIHPSKVWIGLGFGKLMSNADAIIGYAHTKEVKDSHLTGRLLSSVQTDAEQNIHHAQIDVDENMTVLVFERALKTSDESDFTIDPNADIDIIWAIGDGDRFSFHGEYGAQKLNFSAGTQYTRDIPFPLLVHAALMVLAWAVMSPAIITITRYFKVTPGQAFPKKLDNKFWWITHWLGHSVVIATSLIAFVLSLMSLNGLDTSTIHAKIGLVAICLSLIQAFYGWARGTKGGPVDDDGNPVPSNKVFGDHYNMTIYRRVFEWLHKSLGYLLLAASHVAIYSGFFLFELGAWAYVAMLVSELVMFAFYLFFSLQHRWVDTYHAIWGFSRRHPGNKYSKSPYKDVDHK</sequence>
<evidence type="ECO:0000256" key="3">
    <source>
        <dbReference type="ARBA" id="ARBA00022692"/>
    </source>
</evidence>
<keyword evidence="3 7" id="KW-0812">Transmembrane</keyword>
<dbReference type="CDD" id="cd09631">
    <property type="entry name" value="DOMON_DOH"/>
    <property type="match status" value="1"/>
</dbReference>